<dbReference type="AlphaFoldDB" id="A0A1J7BKA4"/>
<reference evidence="4 5" key="1">
    <citation type="submission" date="2016-10" db="EMBL/GenBank/DDBJ databases">
        <title>Genome sequence of Streptomyces gilvigriseus MUSC 26.</title>
        <authorList>
            <person name="Lee L.-H."/>
            <person name="Ser H.-L."/>
        </authorList>
    </citation>
    <scope>NUCLEOTIDE SEQUENCE [LARGE SCALE GENOMIC DNA]</scope>
    <source>
        <strain evidence="4 5">MUSC 26</strain>
    </source>
</reference>
<comment type="caution">
    <text evidence="4">The sequence shown here is derived from an EMBL/GenBank/DDBJ whole genome shotgun (WGS) entry which is preliminary data.</text>
</comment>
<dbReference type="SUPFAM" id="SSF53756">
    <property type="entry name" value="UDP-Glycosyltransferase/glycogen phosphorylase"/>
    <property type="match status" value="1"/>
</dbReference>
<dbReference type="InterPro" id="IPR028098">
    <property type="entry name" value="Glyco_trans_4-like_N"/>
</dbReference>
<evidence type="ECO:0000256" key="1">
    <source>
        <dbReference type="ARBA" id="ARBA00022676"/>
    </source>
</evidence>
<evidence type="ECO:0000256" key="2">
    <source>
        <dbReference type="ARBA" id="ARBA00022679"/>
    </source>
</evidence>
<gene>
    <name evidence="4" type="ORF">BIV57_02500</name>
</gene>
<dbReference type="OrthoDB" id="5240531at2"/>
<dbReference type="InterPro" id="IPR050194">
    <property type="entry name" value="Glycosyltransferase_grp1"/>
</dbReference>
<keyword evidence="1 4" id="KW-0328">Glycosyltransferase</keyword>
<accession>A0A1J7BKA4</accession>
<dbReference type="Gene3D" id="3.40.50.2000">
    <property type="entry name" value="Glycogen Phosphorylase B"/>
    <property type="match status" value="2"/>
</dbReference>
<dbReference type="CDD" id="cd03801">
    <property type="entry name" value="GT4_PimA-like"/>
    <property type="match status" value="1"/>
</dbReference>
<organism evidence="4 5">
    <name type="scientific">Mangrovactinospora gilvigrisea</name>
    <dbReference type="NCBI Taxonomy" id="1428644"/>
    <lineage>
        <taxon>Bacteria</taxon>
        <taxon>Bacillati</taxon>
        <taxon>Actinomycetota</taxon>
        <taxon>Actinomycetes</taxon>
        <taxon>Kitasatosporales</taxon>
        <taxon>Streptomycetaceae</taxon>
        <taxon>Mangrovactinospora</taxon>
    </lineage>
</organism>
<sequence>MTGGAPDGRLRVGLVCPYSWDVPGGVQLHIRDLAQHLIARGHEVSVLAPADPDDAEALLPPYVVPAGRAVPVPYNGSVARLNFGFLSASRVRRWLHENTFDVLHVHEPVAPGLSLLACHAAVGPLVATFHTSNPRSRAMLAAYPLLQPQLEKISARIAVSEYARRTLVEHLGGDAVVIPNGVDVGYFAAAEVREEWRGGASDGTGPGTLAFLGRLDEPRKGLPTLLRAFPEILRRRPGARLLVAGRGDAKEAASGLPAEVRAQVEFLGQVTDADKARLLRSVDLYVAPNTGGESFGIILVEAMSAGAPVLAAGLDAFRQVLGDGAAGELFPVEDHVALGEAAVRLLGDPARLAELRRRGAEQVQQFDWSRVGADILAVYETVRAGVGGVRAASGDGVTARRGLFGLGREARPVPRK</sequence>
<dbReference type="STRING" id="1428644.BIV57_02500"/>
<dbReference type="RefSeq" id="WP_071654955.1">
    <property type="nucleotide sequence ID" value="NZ_MLCF01000007.1"/>
</dbReference>
<dbReference type="Proteomes" id="UP000243342">
    <property type="component" value="Unassembled WGS sequence"/>
</dbReference>
<dbReference type="GO" id="GO:0016758">
    <property type="term" value="F:hexosyltransferase activity"/>
    <property type="evidence" value="ECO:0007669"/>
    <property type="project" value="TreeGrafter"/>
</dbReference>
<keyword evidence="5" id="KW-1185">Reference proteome</keyword>
<evidence type="ECO:0000313" key="5">
    <source>
        <dbReference type="Proteomes" id="UP000243342"/>
    </source>
</evidence>
<name>A0A1J7BKA4_9ACTN</name>
<keyword evidence="2 4" id="KW-0808">Transferase</keyword>
<feature type="domain" description="Glycosyltransferase subfamily 4-like N-terminal" evidence="3">
    <location>
        <begin position="23"/>
        <end position="184"/>
    </location>
</feature>
<dbReference type="Pfam" id="PF13692">
    <property type="entry name" value="Glyco_trans_1_4"/>
    <property type="match status" value="1"/>
</dbReference>
<evidence type="ECO:0000259" key="3">
    <source>
        <dbReference type="Pfam" id="PF13439"/>
    </source>
</evidence>
<dbReference type="Pfam" id="PF13439">
    <property type="entry name" value="Glyco_transf_4"/>
    <property type="match status" value="1"/>
</dbReference>
<dbReference type="EMBL" id="MLCF01000007">
    <property type="protein sequence ID" value="OIV39111.1"/>
    <property type="molecule type" value="Genomic_DNA"/>
</dbReference>
<evidence type="ECO:0000313" key="4">
    <source>
        <dbReference type="EMBL" id="OIV39111.1"/>
    </source>
</evidence>
<dbReference type="PANTHER" id="PTHR45947">
    <property type="entry name" value="SULFOQUINOVOSYL TRANSFERASE SQD2"/>
    <property type="match status" value="1"/>
</dbReference>
<dbReference type="PANTHER" id="PTHR45947:SF3">
    <property type="entry name" value="SULFOQUINOVOSYL TRANSFERASE SQD2"/>
    <property type="match status" value="1"/>
</dbReference>
<proteinExistence type="predicted"/>
<protein>
    <submittedName>
        <fullName evidence="4">Alpha-(1-2)-phosphatidylinositol mannosyltransferase</fullName>
    </submittedName>
</protein>
<dbReference type="GO" id="GO:1901137">
    <property type="term" value="P:carbohydrate derivative biosynthetic process"/>
    <property type="evidence" value="ECO:0007669"/>
    <property type="project" value="UniProtKB-ARBA"/>
</dbReference>